<evidence type="ECO:0000313" key="2">
    <source>
        <dbReference type="Proteomes" id="UP001205311"/>
    </source>
</evidence>
<gene>
    <name evidence="1" type="ORF">LX15_002024</name>
</gene>
<keyword evidence="2" id="KW-1185">Reference proteome</keyword>
<dbReference type="RefSeq" id="WP_253669264.1">
    <property type="nucleotide sequence ID" value="NZ_JAMTCP010000008.1"/>
</dbReference>
<dbReference type="EMBL" id="JAMTCP010000008">
    <property type="protein sequence ID" value="MCP2258330.1"/>
    <property type="molecule type" value="Genomic_DNA"/>
</dbReference>
<reference evidence="1 2" key="1">
    <citation type="submission" date="2022-06" db="EMBL/GenBank/DDBJ databases">
        <title>Genomic Encyclopedia of Archaeal and Bacterial Type Strains, Phase II (KMG-II): from individual species to whole genera.</title>
        <authorList>
            <person name="Goeker M."/>
        </authorList>
    </citation>
    <scope>NUCLEOTIDE SEQUENCE [LARGE SCALE GENOMIC DNA]</scope>
    <source>
        <strain evidence="1 2">DSM 40477</strain>
    </source>
</reference>
<sequence>MNDRRAFLAFVKAHHPDVGGDPAAFVAGLAAFRGRPATAAPGNDASAPDRFDAPVTARPAGLRGVVWRWRDRRDRRARRRLR</sequence>
<organism evidence="1 2">
    <name type="scientific">Streptoalloteichus tenebrarius (strain ATCC 17920 / DSM 40477 / JCM 4838 / CBS 697.72 / NBRC 16177 / NCIMB 11028 / NRRL B-12390 / A12253. 1 / ISP 5477)</name>
    <name type="common">Streptomyces tenebrarius</name>
    <dbReference type="NCBI Taxonomy" id="1933"/>
    <lineage>
        <taxon>Bacteria</taxon>
        <taxon>Bacillati</taxon>
        <taxon>Actinomycetota</taxon>
        <taxon>Actinomycetes</taxon>
        <taxon>Pseudonocardiales</taxon>
        <taxon>Pseudonocardiaceae</taxon>
        <taxon>Streptoalloteichus</taxon>
    </lineage>
</organism>
<accession>A0ABT1HS37</accession>
<protein>
    <submittedName>
        <fullName evidence="1">Uncharacterized protein</fullName>
    </submittedName>
</protein>
<proteinExistence type="predicted"/>
<comment type="caution">
    <text evidence="1">The sequence shown here is derived from an EMBL/GenBank/DDBJ whole genome shotgun (WGS) entry which is preliminary data.</text>
</comment>
<name>A0ABT1HS37_STRSD</name>
<evidence type="ECO:0000313" key="1">
    <source>
        <dbReference type="EMBL" id="MCP2258330.1"/>
    </source>
</evidence>
<dbReference type="Proteomes" id="UP001205311">
    <property type="component" value="Unassembled WGS sequence"/>
</dbReference>